<dbReference type="EMBL" id="JAAVMX010000008">
    <property type="protein sequence ID" value="KAF4505789.1"/>
    <property type="molecule type" value="Genomic_DNA"/>
</dbReference>
<sequence length="504" mass="54366">MLLETAVETVPGTREAAVIASSSPIALDYTLHHLYSLDGNGASVPTLVFNASPAPDHGLSSPVKFAYHTSFSSASTADPSQKLSPKTLPQRYAFSAGRMPVVIVGLEPPSSRDPVPADHDNLYRAFSQLRHDQQPLLSILARPDQLVLPLNARIAVTRPIDCLAHLPHVVDPEAHYEMLSKRGLALSGLPTPPSTVIDALVRPEHVHDAVQLQAEVARMTTALDARPLPFMVKLNQSLAGKGIMAVRCEADRARTKAIVGAQLRAMLPQLNAVNQSLHPCSVVLQDYLVGAAVSLSLFVTPNGRAVFIVCSDQHFEDNGYWAGGSVLYADQKLLRQRYAQPMAEAARFLHDNGYYGPAGIDIMTDGSGAQYIIDINARITGSYHLGPLAGHFVRRGLWRATAVKKHFLCSRAVFEAKFVREIQQGHLIVTGWARDEALSLSQGAVTVGGRDAVDVESLLAKVQAHAISPESRCGKQHESNAVTCSNAHQANMDAYAGVCNTLVN</sequence>
<evidence type="ECO:0000259" key="2">
    <source>
        <dbReference type="PROSITE" id="PS50975"/>
    </source>
</evidence>
<dbReference type="GO" id="GO:0046872">
    <property type="term" value="F:metal ion binding"/>
    <property type="evidence" value="ECO:0007669"/>
    <property type="project" value="InterPro"/>
</dbReference>
<dbReference type="GO" id="GO:0005524">
    <property type="term" value="F:ATP binding"/>
    <property type="evidence" value="ECO:0007669"/>
    <property type="project" value="UniProtKB-UniRule"/>
</dbReference>
<name>A0A8H4LUE2_9HYPO</name>
<dbReference type="InterPro" id="IPR053269">
    <property type="entry name" value="Asp-Met_ligase"/>
</dbReference>
<dbReference type="PANTHER" id="PTHR37018:SF1">
    <property type="entry name" value="CULTURE SPECIFIC PROTEIN, PUTATIVE (AFU_ORTHOLOGUE AFUA_2G00130)-RELATED"/>
    <property type="match status" value="1"/>
</dbReference>
<dbReference type="InterPro" id="IPR003806">
    <property type="entry name" value="ATP-grasp_PylC-type"/>
</dbReference>
<evidence type="ECO:0000313" key="3">
    <source>
        <dbReference type="EMBL" id="KAF4505789.1"/>
    </source>
</evidence>
<gene>
    <name evidence="3" type="ORF">G6O67_007702</name>
</gene>
<keyword evidence="1" id="KW-0547">Nucleotide-binding</keyword>
<dbReference type="AlphaFoldDB" id="A0A8H4LUE2"/>
<dbReference type="SUPFAM" id="SSF56059">
    <property type="entry name" value="Glutathione synthetase ATP-binding domain-like"/>
    <property type="match status" value="1"/>
</dbReference>
<evidence type="ECO:0000313" key="4">
    <source>
        <dbReference type="Proteomes" id="UP000557566"/>
    </source>
</evidence>
<evidence type="ECO:0000256" key="1">
    <source>
        <dbReference type="PROSITE-ProRule" id="PRU00409"/>
    </source>
</evidence>
<dbReference type="PROSITE" id="PS50975">
    <property type="entry name" value="ATP_GRASP"/>
    <property type="match status" value="1"/>
</dbReference>
<protein>
    <recommendedName>
        <fullName evidence="2">ATP-grasp domain-containing protein</fullName>
    </recommendedName>
</protein>
<dbReference type="Pfam" id="PF02655">
    <property type="entry name" value="ATP-grasp_3"/>
    <property type="match status" value="1"/>
</dbReference>
<dbReference type="InterPro" id="IPR011761">
    <property type="entry name" value="ATP-grasp"/>
</dbReference>
<dbReference type="PANTHER" id="PTHR37018">
    <property type="entry name" value="CULTURE SPECIFIC PROTEIN, PUTATIVE (AFU_ORTHOLOGUE AFUA_2G00130)-RELATED"/>
    <property type="match status" value="1"/>
</dbReference>
<comment type="caution">
    <text evidence="3">The sequence shown here is derived from an EMBL/GenBank/DDBJ whole genome shotgun (WGS) entry which is preliminary data.</text>
</comment>
<feature type="domain" description="ATP-grasp" evidence="2">
    <location>
        <begin position="181"/>
        <end position="402"/>
    </location>
</feature>
<accession>A0A8H4LUE2</accession>
<dbReference type="OrthoDB" id="5946236at2759"/>
<dbReference type="Proteomes" id="UP000557566">
    <property type="component" value="Unassembled WGS sequence"/>
</dbReference>
<keyword evidence="4" id="KW-1185">Reference proteome</keyword>
<keyword evidence="1" id="KW-0067">ATP-binding</keyword>
<dbReference type="Gene3D" id="3.30.470.20">
    <property type="entry name" value="ATP-grasp fold, B domain"/>
    <property type="match status" value="1"/>
</dbReference>
<proteinExistence type="predicted"/>
<organism evidence="3 4">
    <name type="scientific">Ophiocordyceps sinensis</name>
    <dbReference type="NCBI Taxonomy" id="72228"/>
    <lineage>
        <taxon>Eukaryota</taxon>
        <taxon>Fungi</taxon>
        <taxon>Dikarya</taxon>
        <taxon>Ascomycota</taxon>
        <taxon>Pezizomycotina</taxon>
        <taxon>Sordariomycetes</taxon>
        <taxon>Hypocreomycetidae</taxon>
        <taxon>Hypocreales</taxon>
        <taxon>Ophiocordycipitaceae</taxon>
        <taxon>Ophiocordyceps</taxon>
    </lineage>
</organism>
<reference evidence="3 4" key="1">
    <citation type="journal article" date="2020" name="Genome Biol. Evol.">
        <title>A new high-quality draft genome assembly of the Chinese cordyceps Ophiocordyceps sinensis.</title>
        <authorList>
            <person name="Shu R."/>
            <person name="Zhang J."/>
            <person name="Meng Q."/>
            <person name="Zhang H."/>
            <person name="Zhou G."/>
            <person name="Li M."/>
            <person name="Wu P."/>
            <person name="Zhao Y."/>
            <person name="Chen C."/>
            <person name="Qin Q."/>
        </authorList>
    </citation>
    <scope>NUCLEOTIDE SEQUENCE [LARGE SCALE GENOMIC DNA]</scope>
    <source>
        <strain evidence="3 4">IOZ07</strain>
    </source>
</reference>